<accession>A0A814GY72</accession>
<dbReference type="PANTHER" id="PTHR10680:SF14">
    <property type="entry name" value="PEPTIDYL-GLYCINE ALPHA-AMIDATING MONOOXYGENASE"/>
    <property type="match status" value="1"/>
</dbReference>
<proteinExistence type="predicted"/>
<gene>
    <name evidence="5" type="ORF">RFH988_LOCUS14229</name>
</gene>
<evidence type="ECO:0000313" key="5">
    <source>
        <dbReference type="EMBL" id="CAF1002104.1"/>
    </source>
</evidence>
<evidence type="ECO:0000313" key="6">
    <source>
        <dbReference type="Proteomes" id="UP000663882"/>
    </source>
</evidence>
<dbReference type="PANTHER" id="PTHR10680">
    <property type="entry name" value="PEPTIDYL-GLYCINE ALPHA-AMIDATING MONOOXYGENASE"/>
    <property type="match status" value="1"/>
</dbReference>
<dbReference type="PROSITE" id="PS51125">
    <property type="entry name" value="NHL"/>
    <property type="match status" value="2"/>
</dbReference>
<evidence type="ECO:0000256" key="3">
    <source>
        <dbReference type="ARBA" id="ARBA00023180"/>
    </source>
</evidence>
<keyword evidence="1" id="KW-0732">Signal</keyword>
<feature type="repeat" description="NHL" evidence="4">
    <location>
        <begin position="157"/>
        <end position="200"/>
    </location>
</feature>
<dbReference type="SUPFAM" id="SSF63829">
    <property type="entry name" value="Calcium-dependent phosphotriesterase"/>
    <property type="match status" value="1"/>
</dbReference>
<dbReference type="Pfam" id="PF01436">
    <property type="entry name" value="NHL"/>
    <property type="match status" value="2"/>
</dbReference>
<evidence type="ECO:0008006" key="7">
    <source>
        <dbReference type="Google" id="ProtNLM"/>
    </source>
</evidence>
<organism evidence="5 6">
    <name type="scientific">Rotaria sordida</name>
    <dbReference type="NCBI Taxonomy" id="392033"/>
    <lineage>
        <taxon>Eukaryota</taxon>
        <taxon>Metazoa</taxon>
        <taxon>Spiralia</taxon>
        <taxon>Gnathifera</taxon>
        <taxon>Rotifera</taxon>
        <taxon>Eurotatoria</taxon>
        <taxon>Bdelloidea</taxon>
        <taxon>Philodinida</taxon>
        <taxon>Philodinidae</taxon>
        <taxon>Rotaria</taxon>
    </lineage>
</organism>
<comment type="caution">
    <text evidence="5">The sequence shown here is derived from an EMBL/GenBank/DDBJ whole genome shotgun (WGS) entry which is preliminary data.</text>
</comment>
<dbReference type="AlphaFoldDB" id="A0A814GY72"/>
<dbReference type="InterPro" id="IPR001258">
    <property type="entry name" value="NHL_repeat"/>
</dbReference>
<dbReference type="EMBL" id="CAJNOO010000652">
    <property type="protein sequence ID" value="CAF1002104.1"/>
    <property type="molecule type" value="Genomic_DNA"/>
</dbReference>
<keyword evidence="3" id="KW-0325">Glycoprotein</keyword>
<protein>
    <recommendedName>
        <fullName evidence="7">NHL repeat-containing protein</fullName>
    </recommendedName>
</protein>
<dbReference type="OrthoDB" id="342730at2759"/>
<dbReference type="CDD" id="cd05819">
    <property type="entry name" value="NHL"/>
    <property type="match status" value="1"/>
</dbReference>
<reference evidence="5" key="1">
    <citation type="submission" date="2021-02" db="EMBL/GenBank/DDBJ databases">
        <authorList>
            <person name="Nowell W R."/>
        </authorList>
    </citation>
    <scope>NUCLEOTIDE SEQUENCE</scope>
</reference>
<sequence>MNMFIGFSGSANNQLNRPYGIARDPKSGTIYIADYGNHRVVSYVSGASSGTVVAGGNGPGTNNTQLRNPAGLYFDSSTNSLVIANYGAHNIVRWVLGANSWTLIVGSINGSAGSTSTLLNYPTDVTFDFMDNMYVVDMFNHRVQVFFSGQTNGTTIAGVTGEIGSNSTLLNFPVSIVLDTQLNLYVADMNNHRLQKFTSYLI</sequence>
<dbReference type="Gene3D" id="2.120.10.30">
    <property type="entry name" value="TolB, C-terminal domain"/>
    <property type="match status" value="1"/>
</dbReference>
<evidence type="ECO:0000256" key="1">
    <source>
        <dbReference type="ARBA" id="ARBA00022729"/>
    </source>
</evidence>
<name>A0A814GY72_9BILA</name>
<dbReference type="InterPro" id="IPR011042">
    <property type="entry name" value="6-blade_b-propeller_TolB-like"/>
</dbReference>
<dbReference type="Proteomes" id="UP000663882">
    <property type="component" value="Unassembled WGS sequence"/>
</dbReference>
<evidence type="ECO:0000256" key="2">
    <source>
        <dbReference type="ARBA" id="ARBA00022737"/>
    </source>
</evidence>
<keyword evidence="2" id="KW-0677">Repeat</keyword>
<feature type="repeat" description="NHL" evidence="4">
    <location>
        <begin position="4"/>
        <end position="46"/>
    </location>
</feature>
<evidence type="ECO:0000256" key="4">
    <source>
        <dbReference type="PROSITE-ProRule" id="PRU00504"/>
    </source>
</evidence>